<gene>
    <name evidence="2" type="ORF">ACFSAH_02760</name>
</gene>
<keyword evidence="1" id="KW-0732">Signal</keyword>
<reference evidence="3" key="1">
    <citation type="journal article" date="2019" name="Int. J. Syst. Evol. Microbiol.">
        <title>The Global Catalogue of Microorganisms (GCM) 10K type strain sequencing project: providing services to taxonomists for standard genome sequencing and annotation.</title>
        <authorList>
            <consortium name="The Broad Institute Genomics Platform"/>
            <consortium name="The Broad Institute Genome Sequencing Center for Infectious Disease"/>
            <person name="Wu L."/>
            <person name="Ma J."/>
        </authorList>
    </citation>
    <scope>NUCLEOTIDE SEQUENCE [LARGE SCALE GENOMIC DNA]</scope>
    <source>
        <strain evidence="3">CCUG 53762</strain>
    </source>
</reference>
<dbReference type="Proteomes" id="UP001597118">
    <property type="component" value="Unassembled WGS sequence"/>
</dbReference>
<feature type="chain" id="PRO_5046047390" description="Lipoprotein" evidence="1">
    <location>
        <begin position="23"/>
        <end position="324"/>
    </location>
</feature>
<comment type="caution">
    <text evidence="2">The sequence shown here is derived from an EMBL/GenBank/DDBJ whole genome shotgun (WGS) entry which is preliminary data.</text>
</comment>
<sequence length="324" mass="37509">MKQYLGFSFMSFAILCMWSFYACSAAVKSDLEFLKKDEPHQKEKLGKLLKTKTSMSIYTANGIEFTFRNVKKDYQQGITSFYDIWQLWEAFGRNEKGEREANIIRPGEWETALKINNDFVGGINHGFERKTAIRFVLDGEIVPESESITLQSFKNLYVEQESDLYAFNSTMDKIAVITKKWDFNTGGEIKFYQTIKWLSEQTLSNSYLTMLPVARDDKDMIITSKAKRDDLHEVFDVSYEGHKNPLGPAGRNKEASVMILWGDTYRFTVSVKRKEILPNSSLWLSNSKLYNKIYFDYSGKHTVDKGDVFNVLTIFKIDRITPES</sequence>
<dbReference type="RefSeq" id="WP_379661165.1">
    <property type="nucleotide sequence ID" value="NZ_JBHUDG010000003.1"/>
</dbReference>
<evidence type="ECO:0000313" key="2">
    <source>
        <dbReference type="EMBL" id="MFD1628779.1"/>
    </source>
</evidence>
<keyword evidence="3" id="KW-1185">Reference proteome</keyword>
<evidence type="ECO:0000313" key="3">
    <source>
        <dbReference type="Proteomes" id="UP001597118"/>
    </source>
</evidence>
<dbReference type="PROSITE" id="PS51257">
    <property type="entry name" value="PROKAR_LIPOPROTEIN"/>
    <property type="match status" value="1"/>
</dbReference>
<accession>A0ABW4I9W2</accession>
<feature type="signal peptide" evidence="1">
    <location>
        <begin position="1"/>
        <end position="22"/>
    </location>
</feature>
<organism evidence="2 3">
    <name type="scientific">Pseudopedobacter beijingensis</name>
    <dbReference type="NCBI Taxonomy" id="1207056"/>
    <lineage>
        <taxon>Bacteria</taxon>
        <taxon>Pseudomonadati</taxon>
        <taxon>Bacteroidota</taxon>
        <taxon>Sphingobacteriia</taxon>
        <taxon>Sphingobacteriales</taxon>
        <taxon>Sphingobacteriaceae</taxon>
        <taxon>Pseudopedobacter</taxon>
    </lineage>
</organism>
<evidence type="ECO:0008006" key="4">
    <source>
        <dbReference type="Google" id="ProtNLM"/>
    </source>
</evidence>
<name>A0ABW4I9W2_9SPHI</name>
<proteinExistence type="predicted"/>
<evidence type="ECO:0000256" key="1">
    <source>
        <dbReference type="SAM" id="SignalP"/>
    </source>
</evidence>
<dbReference type="EMBL" id="JBHUDG010000003">
    <property type="protein sequence ID" value="MFD1628779.1"/>
    <property type="molecule type" value="Genomic_DNA"/>
</dbReference>
<protein>
    <recommendedName>
        <fullName evidence="4">Lipoprotein</fullName>
    </recommendedName>
</protein>